<comment type="caution">
    <text evidence="3">The sequence shown here is derived from an EMBL/GenBank/DDBJ whole genome shotgun (WGS) entry which is preliminary data.</text>
</comment>
<protein>
    <submittedName>
        <fullName evidence="3">Uncharacterized protein</fullName>
    </submittedName>
</protein>
<keyword evidence="1" id="KW-0812">Transmembrane</keyword>
<gene>
    <name evidence="3" type="ORF">AMELA_G00104310</name>
</gene>
<feature type="signal peptide" evidence="2">
    <location>
        <begin position="1"/>
        <end position="27"/>
    </location>
</feature>
<proteinExistence type="predicted"/>
<evidence type="ECO:0000256" key="1">
    <source>
        <dbReference type="SAM" id="Phobius"/>
    </source>
</evidence>
<keyword evidence="2" id="KW-0732">Signal</keyword>
<evidence type="ECO:0000313" key="4">
    <source>
        <dbReference type="Proteomes" id="UP000593565"/>
    </source>
</evidence>
<dbReference type="Proteomes" id="UP000593565">
    <property type="component" value="Unassembled WGS sequence"/>
</dbReference>
<keyword evidence="1" id="KW-0472">Membrane</keyword>
<dbReference type="EMBL" id="JAAGNN010000008">
    <property type="protein sequence ID" value="KAF4086311.1"/>
    <property type="molecule type" value="Genomic_DNA"/>
</dbReference>
<name>A0A7J6AWI3_AMEME</name>
<sequence length="170" mass="19490">MSLLFSMGLLWWLTIISICSMFCNVNSSTDHTSVSEVTITPKGTTETNTHKVKNSETWILYISIFVPLTFVLLAAIIITVLVFIYRRKRRADFKRQETIYCGNSEVSHRGEHYVYKPTEKENDNYVPKPDLTPKEEPIYINVQVESSLEPSVEGDRTENIYCNVGCNAQQ</sequence>
<feature type="chain" id="PRO_5029450094" evidence="2">
    <location>
        <begin position="28"/>
        <end position="170"/>
    </location>
</feature>
<keyword evidence="4" id="KW-1185">Reference proteome</keyword>
<accession>A0A7J6AWI3</accession>
<evidence type="ECO:0000256" key="2">
    <source>
        <dbReference type="SAM" id="SignalP"/>
    </source>
</evidence>
<keyword evidence="1" id="KW-1133">Transmembrane helix</keyword>
<feature type="transmembrane region" description="Helical" evidence="1">
    <location>
        <begin position="58"/>
        <end position="85"/>
    </location>
</feature>
<organism evidence="3 4">
    <name type="scientific">Ameiurus melas</name>
    <name type="common">Black bullhead</name>
    <name type="synonym">Silurus melas</name>
    <dbReference type="NCBI Taxonomy" id="219545"/>
    <lineage>
        <taxon>Eukaryota</taxon>
        <taxon>Metazoa</taxon>
        <taxon>Chordata</taxon>
        <taxon>Craniata</taxon>
        <taxon>Vertebrata</taxon>
        <taxon>Euteleostomi</taxon>
        <taxon>Actinopterygii</taxon>
        <taxon>Neopterygii</taxon>
        <taxon>Teleostei</taxon>
        <taxon>Ostariophysi</taxon>
        <taxon>Siluriformes</taxon>
        <taxon>Ictaluridae</taxon>
        <taxon>Ameiurus</taxon>
    </lineage>
</organism>
<evidence type="ECO:0000313" key="3">
    <source>
        <dbReference type="EMBL" id="KAF4086311.1"/>
    </source>
</evidence>
<reference evidence="3 4" key="1">
    <citation type="submission" date="2020-02" db="EMBL/GenBank/DDBJ databases">
        <title>A chromosome-scale genome assembly of the black bullhead catfish (Ameiurus melas).</title>
        <authorList>
            <person name="Wen M."/>
            <person name="Zham M."/>
            <person name="Cabau C."/>
            <person name="Klopp C."/>
            <person name="Donnadieu C."/>
            <person name="Roques C."/>
            <person name="Bouchez O."/>
            <person name="Lampietro C."/>
            <person name="Jouanno E."/>
            <person name="Herpin A."/>
            <person name="Louis A."/>
            <person name="Berthelot C."/>
            <person name="Parey E."/>
            <person name="Roest-Crollius H."/>
            <person name="Braasch I."/>
            <person name="Postlethwait J."/>
            <person name="Robinson-Rechavi M."/>
            <person name="Echchiki A."/>
            <person name="Begum T."/>
            <person name="Montfort J."/>
            <person name="Schartl M."/>
            <person name="Bobe J."/>
            <person name="Guiguen Y."/>
        </authorList>
    </citation>
    <scope>NUCLEOTIDE SEQUENCE [LARGE SCALE GENOMIC DNA]</scope>
    <source>
        <strain evidence="3">M_S1</strain>
        <tissue evidence="3">Blood</tissue>
    </source>
</reference>
<dbReference type="AlphaFoldDB" id="A0A7J6AWI3"/>